<evidence type="ECO:0000259" key="4">
    <source>
        <dbReference type="Pfam" id="PF00884"/>
    </source>
</evidence>
<dbReference type="PANTHER" id="PTHR42693:SF53">
    <property type="entry name" value="ENDO-4-O-SULFATASE"/>
    <property type="match status" value="1"/>
</dbReference>
<name>A4CNY2_ROBBH</name>
<dbReference type="EMBL" id="CP001712">
    <property type="protein sequence ID" value="EAR14599.1"/>
    <property type="molecule type" value="Genomic_DNA"/>
</dbReference>
<dbReference type="PANTHER" id="PTHR42693">
    <property type="entry name" value="ARYLSULFATASE FAMILY MEMBER"/>
    <property type="match status" value="1"/>
</dbReference>
<evidence type="ECO:0000256" key="1">
    <source>
        <dbReference type="ARBA" id="ARBA00008779"/>
    </source>
</evidence>
<dbReference type="InterPro" id="IPR017850">
    <property type="entry name" value="Alkaline_phosphatase_core_sf"/>
</dbReference>
<dbReference type="OrthoDB" id="9789742at2"/>
<evidence type="ECO:0000256" key="2">
    <source>
        <dbReference type="ARBA" id="ARBA00022801"/>
    </source>
</evidence>
<sequence>MKNWFSPAVILLTAILLTGCNESAPQTGPESATWSEPVPEIPDYNSLELPEKPNILWLVAEDLSPYIAAYGDSTVHTPNLDRLAAEGVRYTRMFSPSGVCAPSRAAIALGMYPTRTGAMHMRTGPWYSTQENPPDTWYDGRKIYEAVPPAGTHMHSTLMRRAGYYATNNAKQDYQFRTELTAWDESSRDAHWRNRPSPEQPFFAIFNFEVTHESRIWMRAGDSLLIDPDREITVPPYLPDTDSVRTDLRRMYSNIVEMDRQVGIILGQLEADGLLENTVVFWYGDHGGPLPRSKRSLYDTGLQVPLLVRFPGAQLAGQTDGQLLSFVDLKPTILSLAGVEPPRDLDGRAWAGAYRAEKPREYIHAAADDFDGCCHGRLRAVRDYRFKYIRNFLPEQAYYQPVPYREQMPAMRELLRRKEQGTLDSVQLQWFATGGAGEALFDTQNDSLELRNLAGNPQYADVLEELREELSRWMQATHDLGMIDEPEYLERIWPEGSQPVTQTPVVEASSGQLILESETPGAAIGYQWVGQGQLPAAAWTPYTDPIEIQTGQELVARAHRIGFLPSQEIRWQAAE</sequence>
<dbReference type="KEGG" id="rbi:RB2501_00946"/>
<dbReference type="Pfam" id="PF00884">
    <property type="entry name" value="Sulfatase"/>
    <property type="match status" value="1"/>
</dbReference>
<dbReference type="Gene3D" id="3.40.720.10">
    <property type="entry name" value="Alkaline Phosphatase, subunit A"/>
    <property type="match status" value="1"/>
</dbReference>
<dbReference type="AlphaFoldDB" id="A4CNY2"/>
<keyword evidence="3" id="KW-0732">Signal</keyword>
<dbReference type="eggNOG" id="COG3119">
    <property type="taxonomic scope" value="Bacteria"/>
</dbReference>
<accession>A4CNY2</accession>
<dbReference type="RefSeq" id="WP_015755387.1">
    <property type="nucleotide sequence ID" value="NC_013222.1"/>
</dbReference>
<feature type="domain" description="Sulfatase N-terminal" evidence="4">
    <location>
        <begin position="53"/>
        <end position="339"/>
    </location>
</feature>
<dbReference type="SUPFAM" id="SSF53649">
    <property type="entry name" value="Alkaline phosphatase-like"/>
    <property type="match status" value="1"/>
</dbReference>
<evidence type="ECO:0000313" key="6">
    <source>
        <dbReference type="Proteomes" id="UP000009049"/>
    </source>
</evidence>
<reference evidence="5 6" key="1">
    <citation type="journal article" date="2009" name="J. Bacteriol.">
        <title>Complete genome sequence of Robiginitalea biformata HTCC2501.</title>
        <authorList>
            <person name="Oh H.M."/>
            <person name="Giovannoni S.J."/>
            <person name="Lee K."/>
            <person name="Ferriera S."/>
            <person name="Johnson J."/>
            <person name="Cho J.C."/>
        </authorList>
    </citation>
    <scope>NUCLEOTIDE SEQUENCE [LARGE SCALE GENOMIC DNA]</scope>
    <source>
        <strain evidence="6">ATCC BAA-864 / HTCC2501 / KCTC 12146</strain>
    </source>
</reference>
<dbReference type="InterPro" id="IPR050738">
    <property type="entry name" value="Sulfatase"/>
</dbReference>
<gene>
    <name evidence="5" type="ordered locus">RB2501_00946</name>
</gene>
<dbReference type="Proteomes" id="UP000009049">
    <property type="component" value="Chromosome"/>
</dbReference>
<evidence type="ECO:0000313" key="5">
    <source>
        <dbReference type="EMBL" id="EAR14599.1"/>
    </source>
</evidence>
<protein>
    <submittedName>
        <fullName evidence="5">Probable sulfatase atsG</fullName>
    </submittedName>
</protein>
<feature type="chain" id="PRO_5002667596" evidence="3">
    <location>
        <begin position="24"/>
        <end position="575"/>
    </location>
</feature>
<comment type="similarity">
    <text evidence="1">Belongs to the sulfatase family.</text>
</comment>
<keyword evidence="2" id="KW-0378">Hydrolase</keyword>
<dbReference type="PROSITE" id="PS51257">
    <property type="entry name" value="PROKAR_LIPOPROTEIN"/>
    <property type="match status" value="1"/>
</dbReference>
<dbReference type="STRING" id="313596.RB2501_00946"/>
<dbReference type="HOGENOM" id="CLU_006332_7_3_10"/>
<organism evidence="5 6">
    <name type="scientific">Robiginitalea biformata (strain ATCC BAA-864 / DSM 15991 / KCTC 12146 / HTCC2501)</name>
    <dbReference type="NCBI Taxonomy" id="313596"/>
    <lineage>
        <taxon>Bacteria</taxon>
        <taxon>Pseudomonadati</taxon>
        <taxon>Bacteroidota</taxon>
        <taxon>Flavobacteriia</taxon>
        <taxon>Flavobacteriales</taxon>
        <taxon>Flavobacteriaceae</taxon>
        <taxon>Robiginitalea</taxon>
    </lineage>
</organism>
<dbReference type="GO" id="GO:0004065">
    <property type="term" value="F:arylsulfatase activity"/>
    <property type="evidence" value="ECO:0007669"/>
    <property type="project" value="TreeGrafter"/>
</dbReference>
<keyword evidence="6" id="KW-1185">Reference proteome</keyword>
<dbReference type="InterPro" id="IPR000917">
    <property type="entry name" value="Sulfatase_N"/>
</dbReference>
<feature type="signal peptide" evidence="3">
    <location>
        <begin position="1"/>
        <end position="23"/>
    </location>
</feature>
<dbReference type="CDD" id="cd16027">
    <property type="entry name" value="SGSH"/>
    <property type="match status" value="1"/>
</dbReference>
<proteinExistence type="inferred from homology"/>
<evidence type="ECO:0000256" key="3">
    <source>
        <dbReference type="SAM" id="SignalP"/>
    </source>
</evidence>